<dbReference type="Proteomes" id="UP000499080">
    <property type="component" value="Unassembled WGS sequence"/>
</dbReference>
<dbReference type="AlphaFoldDB" id="A0A4Y2TRX3"/>
<comment type="caution">
    <text evidence="1">The sequence shown here is derived from an EMBL/GenBank/DDBJ whole genome shotgun (WGS) entry which is preliminary data.</text>
</comment>
<gene>
    <name evidence="1" type="ORF">AVEN_186620_1</name>
    <name evidence="2" type="ORF">AVEN_205517_1</name>
</gene>
<dbReference type="EMBL" id="BGPR01030367">
    <property type="protein sequence ID" value="GBO02831.1"/>
    <property type="molecule type" value="Genomic_DNA"/>
</dbReference>
<keyword evidence="3" id="KW-1185">Reference proteome</keyword>
<evidence type="ECO:0000313" key="3">
    <source>
        <dbReference type="Proteomes" id="UP000499080"/>
    </source>
</evidence>
<evidence type="ECO:0000313" key="1">
    <source>
        <dbReference type="EMBL" id="GBO02831.1"/>
    </source>
</evidence>
<proteinExistence type="predicted"/>
<reference evidence="1 3" key="1">
    <citation type="journal article" date="2019" name="Sci. Rep.">
        <title>Orb-weaving spider Araneus ventricosus genome elucidates the spidroin gene catalogue.</title>
        <authorList>
            <person name="Kono N."/>
            <person name="Nakamura H."/>
            <person name="Ohtoshi R."/>
            <person name="Moran D.A.P."/>
            <person name="Shinohara A."/>
            <person name="Yoshida Y."/>
            <person name="Fujiwara M."/>
            <person name="Mori M."/>
            <person name="Tomita M."/>
            <person name="Arakawa K."/>
        </authorList>
    </citation>
    <scope>NUCLEOTIDE SEQUENCE [LARGE SCALE GENOMIC DNA]</scope>
</reference>
<protein>
    <submittedName>
        <fullName evidence="1">Uncharacterized protein</fullName>
    </submittedName>
</protein>
<organism evidence="1 3">
    <name type="scientific">Araneus ventricosus</name>
    <name type="common">Orbweaver spider</name>
    <name type="synonym">Epeira ventricosa</name>
    <dbReference type="NCBI Taxonomy" id="182803"/>
    <lineage>
        <taxon>Eukaryota</taxon>
        <taxon>Metazoa</taxon>
        <taxon>Ecdysozoa</taxon>
        <taxon>Arthropoda</taxon>
        <taxon>Chelicerata</taxon>
        <taxon>Arachnida</taxon>
        <taxon>Araneae</taxon>
        <taxon>Araneomorphae</taxon>
        <taxon>Entelegynae</taxon>
        <taxon>Araneoidea</taxon>
        <taxon>Araneidae</taxon>
        <taxon>Araneus</taxon>
    </lineage>
</organism>
<accession>A0A4Y2TRX3</accession>
<sequence length="104" mass="11421">MYISQYPPPDIGNSFCLVVRIFGSEPKGPRFYPAAKTLIILGLLYGKSYLVGQTSSQWCGAEVWRGVVSSGVVLVFSSRLKVIDPSQNSPRVASKRDVNITKLN</sequence>
<dbReference type="EMBL" id="BGPR01030395">
    <property type="protein sequence ID" value="GBO02883.1"/>
    <property type="molecule type" value="Genomic_DNA"/>
</dbReference>
<evidence type="ECO:0000313" key="2">
    <source>
        <dbReference type="EMBL" id="GBO02883.1"/>
    </source>
</evidence>
<name>A0A4Y2TRX3_ARAVE</name>